<evidence type="ECO:0000256" key="3">
    <source>
        <dbReference type="ARBA" id="ARBA00023125"/>
    </source>
</evidence>
<keyword evidence="2" id="KW-0805">Transcription regulation</keyword>
<dbReference type="SUPFAM" id="SSF55455">
    <property type="entry name" value="SRF-like"/>
    <property type="match status" value="1"/>
</dbReference>
<dbReference type="Pfam" id="PF00319">
    <property type="entry name" value="SRF-TF"/>
    <property type="match status" value="1"/>
</dbReference>
<dbReference type="EMBL" id="UFQT01004333">
    <property type="protein sequence ID" value="SSX35654.1"/>
    <property type="molecule type" value="Genomic_DNA"/>
</dbReference>
<reference evidence="8" key="1">
    <citation type="submission" date="2018-07" db="EMBL/GenBank/DDBJ databases">
        <authorList>
            <person name="Quirk P.G."/>
            <person name="Krulwich T.A."/>
        </authorList>
    </citation>
    <scope>NUCLEOTIDE SEQUENCE</scope>
</reference>
<dbReference type="GO" id="GO:0003677">
    <property type="term" value="F:DNA binding"/>
    <property type="evidence" value="ECO:0007669"/>
    <property type="project" value="UniProtKB-KW"/>
</dbReference>
<feature type="region of interest" description="Disordered" evidence="6">
    <location>
        <begin position="1"/>
        <end position="21"/>
    </location>
</feature>
<evidence type="ECO:0000256" key="1">
    <source>
        <dbReference type="ARBA" id="ARBA00004123"/>
    </source>
</evidence>
<name>A0A336MZC4_CULSO</name>
<dbReference type="InterPro" id="IPR036879">
    <property type="entry name" value="TF_MADSbox_sf"/>
</dbReference>
<dbReference type="InterPro" id="IPR002100">
    <property type="entry name" value="TF_MADSbox"/>
</dbReference>
<evidence type="ECO:0000256" key="5">
    <source>
        <dbReference type="ARBA" id="ARBA00023242"/>
    </source>
</evidence>
<keyword evidence="4" id="KW-0804">Transcription</keyword>
<comment type="subcellular location">
    <subcellularLocation>
        <location evidence="1">Nucleus</location>
    </subcellularLocation>
</comment>
<evidence type="ECO:0000259" key="7">
    <source>
        <dbReference type="PROSITE" id="PS50066"/>
    </source>
</evidence>
<sequence length="154" mass="17292">MMMSDNQEIYGNPNVTLARPPSGLGQIMSRGGLMPNSQCNNTGNRGIKRGASQDCYDDRGMSGQNMGGSGIDCNNVQDVVDETNYTSLQPKSQQQHQQQQQQQQQQPQQKSPPSNGKKTKGRVKIKMEYIDNKLRRYTTFSKRKTGIMKKEGFE</sequence>
<dbReference type="GO" id="GO:0046983">
    <property type="term" value="F:protein dimerization activity"/>
    <property type="evidence" value="ECO:0007669"/>
    <property type="project" value="InterPro"/>
</dbReference>
<feature type="compositionally biased region" description="Polar residues" evidence="6">
    <location>
        <begin position="72"/>
        <end position="88"/>
    </location>
</feature>
<organism evidence="8">
    <name type="scientific">Culicoides sonorensis</name>
    <name type="common">Biting midge</name>
    <dbReference type="NCBI Taxonomy" id="179676"/>
    <lineage>
        <taxon>Eukaryota</taxon>
        <taxon>Metazoa</taxon>
        <taxon>Ecdysozoa</taxon>
        <taxon>Arthropoda</taxon>
        <taxon>Hexapoda</taxon>
        <taxon>Insecta</taxon>
        <taxon>Pterygota</taxon>
        <taxon>Neoptera</taxon>
        <taxon>Endopterygota</taxon>
        <taxon>Diptera</taxon>
        <taxon>Nematocera</taxon>
        <taxon>Chironomoidea</taxon>
        <taxon>Ceratopogonidae</taxon>
        <taxon>Ceratopogoninae</taxon>
        <taxon>Culicoides</taxon>
        <taxon>Monoculicoides</taxon>
    </lineage>
</organism>
<evidence type="ECO:0000313" key="8">
    <source>
        <dbReference type="EMBL" id="SSX35654.1"/>
    </source>
</evidence>
<keyword evidence="3" id="KW-0238">DNA-binding</keyword>
<evidence type="ECO:0000256" key="6">
    <source>
        <dbReference type="SAM" id="MobiDB-lite"/>
    </source>
</evidence>
<dbReference type="PRINTS" id="PR00404">
    <property type="entry name" value="MADSDOMAIN"/>
</dbReference>
<evidence type="ECO:0000256" key="2">
    <source>
        <dbReference type="ARBA" id="ARBA00023015"/>
    </source>
</evidence>
<dbReference type="GO" id="GO:0005634">
    <property type="term" value="C:nucleus"/>
    <property type="evidence" value="ECO:0007669"/>
    <property type="project" value="UniProtKB-SubCell"/>
</dbReference>
<feature type="compositionally biased region" description="Low complexity" evidence="6">
    <location>
        <begin position="89"/>
        <end position="114"/>
    </location>
</feature>
<proteinExistence type="predicted"/>
<accession>A0A336MZC4</accession>
<feature type="domain" description="MADS-box" evidence="7">
    <location>
        <begin position="120"/>
        <end position="150"/>
    </location>
</feature>
<gene>
    <name evidence="8" type="primary">CSON010568</name>
</gene>
<dbReference type="AlphaFoldDB" id="A0A336MZC4"/>
<keyword evidence="5" id="KW-0539">Nucleus</keyword>
<feature type="region of interest" description="Disordered" evidence="6">
    <location>
        <begin position="39"/>
        <end position="127"/>
    </location>
</feature>
<dbReference type="VEuPathDB" id="VectorBase:CSON010568"/>
<feature type="compositionally biased region" description="Polar residues" evidence="6">
    <location>
        <begin position="1"/>
        <end position="15"/>
    </location>
</feature>
<dbReference type="PROSITE" id="PS50066">
    <property type="entry name" value="MADS_BOX_2"/>
    <property type="match status" value="1"/>
</dbReference>
<evidence type="ECO:0000256" key="4">
    <source>
        <dbReference type="ARBA" id="ARBA00023163"/>
    </source>
</evidence>
<protein>
    <submittedName>
        <fullName evidence="8">CSON010568 protein</fullName>
    </submittedName>
</protein>